<dbReference type="NCBIfam" id="TIGR01245">
    <property type="entry name" value="trpD"/>
    <property type="match status" value="1"/>
</dbReference>
<dbReference type="InterPro" id="IPR035902">
    <property type="entry name" value="Nuc_phospho_transferase"/>
</dbReference>
<feature type="domain" description="Glycosyl transferase family 3" evidence="4">
    <location>
        <begin position="79"/>
        <end position="326"/>
    </location>
</feature>
<feature type="binding site" evidence="3">
    <location>
        <position position="125"/>
    </location>
    <ligand>
        <name>5-phospho-alpha-D-ribose 1-diphosphate</name>
        <dbReference type="ChEBI" id="CHEBI:58017"/>
    </ligand>
</feature>
<dbReference type="GO" id="GO:0004048">
    <property type="term" value="F:anthranilate phosphoribosyltransferase activity"/>
    <property type="evidence" value="ECO:0007669"/>
    <property type="project" value="UniProtKB-UniRule"/>
</dbReference>
<keyword evidence="3" id="KW-0822">Tryptophan biosynthesis</keyword>
<comment type="subunit">
    <text evidence="3">Homodimer.</text>
</comment>
<feature type="binding site" evidence="3">
    <location>
        <position position="171"/>
    </location>
    <ligand>
        <name>anthranilate</name>
        <dbReference type="ChEBI" id="CHEBI:16567"/>
        <label>2</label>
    </ligand>
</feature>
<feature type="binding site" evidence="3">
    <location>
        <position position="85"/>
    </location>
    <ligand>
        <name>5-phospho-alpha-D-ribose 1-diphosphate</name>
        <dbReference type="ChEBI" id="CHEBI:58017"/>
    </ligand>
</feature>
<dbReference type="GO" id="GO:0000162">
    <property type="term" value="P:L-tryptophan biosynthetic process"/>
    <property type="evidence" value="ECO:0007669"/>
    <property type="project" value="UniProtKB-UniRule"/>
</dbReference>
<keyword evidence="3" id="KW-0057">Aromatic amino acid biosynthesis</keyword>
<feature type="binding site" evidence="3">
    <location>
        <begin position="113"/>
        <end position="121"/>
    </location>
    <ligand>
        <name>5-phospho-alpha-D-ribose 1-diphosphate</name>
        <dbReference type="ChEBI" id="CHEBI:58017"/>
    </ligand>
</feature>
<dbReference type="GO" id="GO:0005829">
    <property type="term" value="C:cytosol"/>
    <property type="evidence" value="ECO:0007669"/>
    <property type="project" value="TreeGrafter"/>
</dbReference>
<evidence type="ECO:0000259" key="4">
    <source>
        <dbReference type="Pfam" id="PF00591"/>
    </source>
</evidence>
<dbReference type="PANTHER" id="PTHR43285">
    <property type="entry name" value="ANTHRANILATE PHOSPHORIBOSYLTRANSFERASE"/>
    <property type="match status" value="1"/>
</dbReference>
<dbReference type="HAMAP" id="MF_00211">
    <property type="entry name" value="TrpD"/>
    <property type="match status" value="1"/>
</dbReference>
<dbReference type="InterPro" id="IPR017459">
    <property type="entry name" value="Glycosyl_Trfase_fam3_N_dom"/>
</dbReference>
<comment type="catalytic activity">
    <reaction evidence="3">
        <text>N-(5-phospho-beta-D-ribosyl)anthranilate + diphosphate = 5-phospho-alpha-D-ribose 1-diphosphate + anthranilate</text>
        <dbReference type="Rhea" id="RHEA:11768"/>
        <dbReference type="ChEBI" id="CHEBI:16567"/>
        <dbReference type="ChEBI" id="CHEBI:18277"/>
        <dbReference type="ChEBI" id="CHEBI:33019"/>
        <dbReference type="ChEBI" id="CHEBI:58017"/>
        <dbReference type="EC" id="2.4.2.18"/>
    </reaction>
</comment>
<protein>
    <recommendedName>
        <fullName evidence="3">Anthranilate phosphoribosyltransferase</fullName>
        <ecNumber evidence="3">2.4.2.18</ecNumber>
    </recommendedName>
</protein>
<evidence type="ECO:0000256" key="2">
    <source>
        <dbReference type="ARBA" id="ARBA00022679"/>
    </source>
</evidence>
<comment type="pathway">
    <text evidence="3">Amino-acid biosynthesis; L-tryptophan biosynthesis; L-tryptophan from chorismate: step 2/5.</text>
</comment>
<evidence type="ECO:0000256" key="1">
    <source>
        <dbReference type="ARBA" id="ARBA00022676"/>
    </source>
</evidence>
<dbReference type="Pfam" id="PF02885">
    <property type="entry name" value="Glycos_trans_3N"/>
    <property type="match status" value="1"/>
</dbReference>
<dbReference type="GO" id="GO:0000287">
    <property type="term" value="F:magnesium ion binding"/>
    <property type="evidence" value="ECO:0007669"/>
    <property type="project" value="UniProtKB-UniRule"/>
</dbReference>
<keyword evidence="3" id="KW-0028">Amino-acid biosynthesis</keyword>
<feature type="binding site" evidence="3">
    <location>
        <position position="238"/>
    </location>
    <ligand>
        <name>Mg(2+)</name>
        <dbReference type="ChEBI" id="CHEBI:18420"/>
        <label>1</label>
    </ligand>
</feature>
<comment type="cofactor">
    <cofactor evidence="3">
        <name>Mg(2+)</name>
        <dbReference type="ChEBI" id="CHEBI:18420"/>
    </cofactor>
    <text evidence="3">Binds 2 magnesium ions per monomer.</text>
</comment>
<evidence type="ECO:0000313" key="7">
    <source>
        <dbReference type="Proteomes" id="UP000247465"/>
    </source>
</evidence>
<comment type="similarity">
    <text evidence="3">Belongs to the anthranilate phosphoribosyltransferase family.</text>
</comment>
<dbReference type="UniPathway" id="UPA00035">
    <property type="reaction ID" value="UER00041"/>
</dbReference>
<dbReference type="Pfam" id="PF00591">
    <property type="entry name" value="Glycos_transf_3"/>
    <property type="match status" value="1"/>
</dbReference>
<dbReference type="InterPro" id="IPR005940">
    <property type="entry name" value="Anthranilate_Pribosyl_Tfrase"/>
</dbReference>
<dbReference type="SUPFAM" id="SSF47648">
    <property type="entry name" value="Nucleoside phosphorylase/phosphoribosyltransferase N-terminal domain"/>
    <property type="match status" value="1"/>
</dbReference>
<dbReference type="SUPFAM" id="SSF52418">
    <property type="entry name" value="Nucleoside phosphorylase/phosphoribosyltransferase catalytic domain"/>
    <property type="match status" value="1"/>
</dbReference>
<feature type="binding site" evidence="3">
    <location>
        <begin position="88"/>
        <end position="89"/>
    </location>
    <ligand>
        <name>5-phospho-alpha-D-ribose 1-diphosphate</name>
        <dbReference type="ChEBI" id="CHEBI:58017"/>
    </ligand>
</feature>
<organism evidence="6 7">
    <name type="scientific">Candidatus Moanibacter tarae</name>
    <dbReference type="NCBI Taxonomy" id="2200854"/>
    <lineage>
        <taxon>Bacteria</taxon>
        <taxon>Pseudomonadati</taxon>
        <taxon>Verrucomicrobiota</taxon>
        <taxon>Opitutia</taxon>
        <taxon>Puniceicoccales</taxon>
        <taxon>Puniceicoccales incertae sedis</taxon>
        <taxon>Candidatus Moanibacter</taxon>
    </lineage>
</organism>
<dbReference type="InterPro" id="IPR036320">
    <property type="entry name" value="Glycosyl_Trfase_fam3_N_dom_sf"/>
</dbReference>
<dbReference type="EC" id="2.4.2.18" evidence="3"/>
<dbReference type="Gene3D" id="1.20.970.10">
    <property type="entry name" value="Transferase, Pyrimidine Nucleoside Phosphorylase, Chain C"/>
    <property type="match status" value="1"/>
</dbReference>
<dbReference type="KEGG" id="mtar:DF168_01857"/>
<feature type="binding site" evidence="3">
    <location>
        <position position="85"/>
    </location>
    <ligand>
        <name>anthranilate</name>
        <dbReference type="ChEBI" id="CHEBI:16567"/>
        <label>1</label>
    </ligand>
</feature>
<evidence type="ECO:0000256" key="3">
    <source>
        <dbReference type="HAMAP-Rule" id="MF_00211"/>
    </source>
</evidence>
<reference evidence="6 7" key="1">
    <citation type="submission" date="2018-06" db="EMBL/GenBank/DDBJ databases">
        <title>Draft Genome Sequence of a Novel Marine Bacterium Related to the Verrucomicrobia.</title>
        <authorList>
            <person name="Vosseberg J."/>
            <person name="Martijn J."/>
            <person name="Ettema T.J.G."/>
        </authorList>
    </citation>
    <scope>NUCLEOTIDE SEQUENCE [LARGE SCALE GENOMIC DNA]</scope>
    <source>
        <strain evidence="6">TARA_B100001123</strain>
    </source>
</reference>
<feature type="binding site" evidence="3">
    <location>
        <begin position="95"/>
        <end position="98"/>
    </location>
    <ligand>
        <name>5-phospho-alpha-D-ribose 1-diphosphate</name>
        <dbReference type="ChEBI" id="CHEBI:58017"/>
    </ligand>
</feature>
<keyword evidence="3" id="KW-0479">Metal-binding</keyword>
<dbReference type="AlphaFoldDB" id="A0A2Z4AMY7"/>
<comment type="function">
    <text evidence="3">Catalyzes the transfer of the phosphoribosyl group of 5-phosphorylribose-1-pyrophosphate (PRPP) to anthranilate to yield N-(5'-phosphoribosyl)-anthranilate (PRA).</text>
</comment>
<dbReference type="EMBL" id="CP029803">
    <property type="protein sequence ID" value="AWT60640.1"/>
    <property type="molecule type" value="Genomic_DNA"/>
</dbReference>
<feature type="binding site" evidence="3">
    <location>
        <position position="97"/>
    </location>
    <ligand>
        <name>Mg(2+)</name>
        <dbReference type="ChEBI" id="CHEBI:18420"/>
        <label>1</label>
    </ligand>
</feature>
<proteinExistence type="inferred from homology"/>
<accession>A0A2Z4AMY7</accession>
<comment type="caution">
    <text evidence="3">Lacks conserved residue(s) required for the propagation of feature annotation.</text>
</comment>
<evidence type="ECO:0000313" key="6">
    <source>
        <dbReference type="EMBL" id="AWT60640.1"/>
    </source>
</evidence>
<evidence type="ECO:0000259" key="5">
    <source>
        <dbReference type="Pfam" id="PF02885"/>
    </source>
</evidence>
<feature type="binding site" evidence="3">
    <location>
        <position position="237"/>
    </location>
    <ligand>
        <name>Mg(2+)</name>
        <dbReference type="ChEBI" id="CHEBI:18420"/>
        <label>2</label>
    </ligand>
</feature>
<feature type="binding site" evidence="3">
    <location>
        <position position="93"/>
    </location>
    <ligand>
        <name>5-phospho-alpha-D-ribose 1-diphosphate</name>
        <dbReference type="ChEBI" id="CHEBI:58017"/>
    </ligand>
</feature>
<keyword evidence="3" id="KW-0460">Magnesium</keyword>
<sequence length="345" mass="36481">MIEDLNDLTEKLKQGNGLSSSEAGAAARILASGKINDSDAGDFLIALADKGETPEEVATFAATFRELAMDPGLTEFAERALDVVGTGGDHSGSFNISTTTAFVLAAGGIPILKHGNRSVTSKSGSADLLTALGIEIEAEPKKIRQSAMELNFCYFFAPAFHPAFKAIMPVRRKLAAEGRRTIFNILGPLINPSCPARQMTGVFAAEWVKPLAEAHESLGLRSGVVVHGELPNGKGMDELSCAGQNRVAGFGELRDLDGYWSPESRGFTRCSVNDLAGGDGKENAALLKRILDGSGPAGLIDTIVLNAGAAFLVVGRKDGFKIARELLLGGSVKEWLERARDFYAG</sequence>
<dbReference type="PANTHER" id="PTHR43285:SF2">
    <property type="entry name" value="ANTHRANILATE PHOSPHORIBOSYLTRANSFERASE"/>
    <property type="match status" value="1"/>
</dbReference>
<keyword evidence="1 3" id="KW-0328">Glycosyltransferase</keyword>
<feature type="binding site" evidence="3">
    <location>
        <position position="238"/>
    </location>
    <ligand>
        <name>Mg(2+)</name>
        <dbReference type="ChEBI" id="CHEBI:18420"/>
        <label>2</label>
    </ligand>
</feature>
<name>A0A2Z4AMY7_9BACT</name>
<keyword evidence="2 3" id="KW-0808">Transferase</keyword>
<dbReference type="Proteomes" id="UP000247465">
    <property type="component" value="Chromosome"/>
</dbReference>
<feature type="binding site" evidence="3">
    <location>
        <position position="116"/>
    </location>
    <ligand>
        <name>anthranilate</name>
        <dbReference type="ChEBI" id="CHEBI:16567"/>
        <label>1</label>
    </ligand>
</feature>
<feature type="domain" description="Glycosyl transferase family 3 N-terminal" evidence="5">
    <location>
        <begin position="7"/>
        <end position="68"/>
    </location>
</feature>
<gene>
    <name evidence="3 6" type="primary">trpD</name>
    <name evidence="6" type="ORF">DF168_01857</name>
</gene>
<dbReference type="Gene3D" id="3.40.1030.10">
    <property type="entry name" value="Nucleoside phosphorylase/phosphoribosyltransferase catalytic domain"/>
    <property type="match status" value="1"/>
</dbReference>
<dbReference type="InterPro" id="IPR000312">
    <property type="entry name" value="Glycosyl_Trfase_fam3"/>
</dbReference>